<name>A0A2U1NHL2_ARTAN</name>
<dbReference type="PANTHER" id="PTHR35317">
    <property type="entry name" value="OS04G0629600 PROTEIN"/>
    <property type="match status" value="1"/>
</dbReference>
<organism evidence="2 3">
    <name type="scientific">Artemisia annua</name>
    <name type="common">Sweet wormwood</name>
    <dbReference type="NCBI Taxonomy" id="35608"/>
    <lineage>
        <taxon>Eukaryota</taxon>
        <taxon>Viridiplantae</taxon>
        <taxon>Streptophyta</taxon>
        <taxon>Embryophyta</taxon>
        <taxon>Tracheophyta</taxon>
        <taxon>Spermatophyta</taxon>
        <taxon>Magnoliopsida</taxon>
        <taxon>eudicotyledons</taxon>
        <taxon>Gunneridae</taxon>
        <taxon>Pentapetalae</taxon>
        <taxon>asterids</taxon>
        <taxon>campanulids</taxon>
        <taxon>Asterales</taxon>
        <taxon>Asteraceae</taxon>
        <taxon>Asteroideae</taxon>
        <taxon>Anthemideae</taxon>
        <taxon>Artemisiinae</taxon>
        <taxon>Artemisia</taxon>
    </lineage>
</organism>
<feature type="compositionally biased region" description="Basic residues" evidence="1">
    <location>
        <begin position="128"/>
        <end position="140"/>
    </location>
</feature>
<dbReference type="AlphaFoldDB" id="A0A2U1NHL2"/>
<feature type="region of interest" description="Disordered" evidence="1">
    <location>
        <begin position="116"/>
        <end position="140"/>
    </location>
</feature>
<reference evidence="2 3" key="1">
    <citation type="journal article" date="2018" name="Mol. Plant">
        <title>The genome of Artemisia annua provides insight into the evolution of Asteraceae family and artemisinin biosynthesis.</title>
        <authorList>
            <person name="Shen Q."/>
            <person name="Zhang L."/>
            <person name="Liao Z."/>
            <person name="Wang S."/>
            <person name="Yan T."/>
            <person name="Shi P."/>
            <person name="Liu M."/>
            <person name="Fu X."/>
            <person name="Pan Q."/>
            <person name="Wang Y."/>
            <person name="Lv Z."/>
            <person name="Lu X."/>
            <person name="Zhang F."/>
            <person name="Jiang W."/>
            <person name="Ma Y."/>
            <person name="Chen M."/>
            <person name="Hao X."/>
            <person name="Li L."/>
            <person name="Tang Y."/>
            <person name="Lv G."/>
            <person name="Zhou Y."/>
            <person name="Sun X."/>
            <person name="Brodelius P.E."/>
            <person name="Rose J.K.C."/>
            <person name="Tang K."/>
        </authorList>
    </citation>
    <scope>NUCLEOTIDE SEQUENCE [LARGE SCALE GENOMIC DNA]</scope>
    <source>
        <strain evidence="3">cv. Huhao1</strain>
        <tissue evidence="2">Leaf</tissue>
    </source>
</reference>
<gene>
    <name evidence="2" type="ORF">CTI12_AA185870</name>
</gene>
<sequence length="140" mass="16253">MGADRVKEAKVQTLRSDFEVIRMKNDESVDDFAMRLNTIVTGIRSLGETIEEITVVKKFLRAVPIRFMQIVTSIEQFGDLKNMTVEEVVGRLKTPMKKDSGIMEINKENHQYCSHMLNGHHNPSKPTRMTHRIPRRERRS</sequence>
<dbReference type="Pfam" id="PF14223">
    <property type="entry name" value="Retrotran_gag_2"/>
    <property type="match status" value="1"/>
</dbReference>
<evidence type="ECO:0000313" key="3">
    <source>
        <dbReference type="Proteomes" id="UP000245207"/>
    </source>
</evidence>
<proteinExistence type="predicted"/>
<evidence type="ECO:0008006" key="4">
    <source>
        <dbReference type="Google" id="ProtNLM"/>
    </source>
</evidence>
<protein>
    <recommendedName>
        <fullName evidence="4">Zinc finger, CCHC-type</fullName>
    </recommendedName>
</protein>
<dbReference type="PANTHER" id="PTHR35317:SF35">
    <property type="entry name" value="DUF4219 DOMAIN-CONTAINING PROTEIN"/>
    <property type="match status" value="1"/>
</dbReference>
<comment type="caution">
    <text evidence="2">The sequence shown here is derived from an EMBL/GenBank/DDBJ whole genome shotgun (WGS) entry which is preliminary data.</text>
</comment>
<dbReference type="Proteomes" id="UP000245207">
    <property type="component" value="Unassembled WGS sequence"/>
</dbReference>
<evidence type="ECO:0000313" key="2">
    <source>
        <dbReference type="EMBL" id="PWA73003.1"/>
    </source>
</evidence>
<dbReference type="OrthoDB" id="8063676at2759"/>
<keyword evidence="3" id="KW-1185">Reference proteome</keyword>
<dbReference type="EMBL" id="PKPP01002806">
    <property type="protein sequence ID" value="PWA73003.1"/>
    <property type="molecule type" value="Genomic_DNA"/>
</dbReference>
<evidence type="ECO:0000256" key="1">
    <source>
        <dbReference type="SAM" id="MobiDB-lite"/>
    </source>
</evidence>
<accession>A0A2U1NHL2</accession>